<protein>
    <submittedName>
        <fullName evidence="2">Putative binding domain-containing protein, N-terminal</fullName>
    </submittedName>
</protein>
<sequence length="582" mass="63505">MVWLLIGLCGLSSCSKDELLNLFQRQSDGLNFEYLANSNDFAIKSSGSWSASSSTDWITVSPASGEGNGASEQQVQIQVQQNTGNAREGKVNITQGGKSFDVLITQDEGNLVFDKPIVASSFLINQAVDGQMLQLPYQKGASSDQVDLKFELEGPGSKGLKIGEPQSTNLVAGNATINIPLVGVPTQTGEIQIKINLEVASRGLKNSFIVKSRVKVDGGLDPLESPTVTLVKVLPRMAVLDWGKYIKNSGVSRTFELELATSQYGPAIRRYANQVNWLSSTSIGTGSYFFDFNRFAFAALTPNTTYWFRIVHKTVNSNNVDSDVSYFQFSTPREEVLGSNVVLYKDFDDFWWGGSPIYQAFGVQPIEADIRAGMDPRSDVIKGTDIRTNSWNNNLANAFAGNLGPTGAPVLWDAYWDGAKYGKNLTAADYAGWNGENAFPFTGGIRLASASATGNLRTAKLDKLGDVPANILITTNTAAYFEPYHNWGEDFLKHYIQIEGDGKITDAGATGVIDSDKQASVTMKSNVDPVTKGPLYQTTIPTQHQVKVSGATKNTRVVIRTYPYSGSAHYRIWVDDIKVEQY</sequence>
<dbReference type="STRING" id="561061.SAMN05660862_0722"/>
<evidence type="ECO:0000313" key="3">
    <source>
        <dbReference type="Proteomes" id="UP000192980"/>
    </source>
</evidence>
<dbReference type="OrthoDB" id="1001028at2"/>
<dbReference type="Pfam" id="PF13004">
    <property type="entry name" value="BACON"/>
    <property type="match status" value="1"/>
</dbReference>
<dbReference type="Proteomes" id="UP000192980">
    <property type="component" value="Unassembled WGS sequence"/>
</dbReference>
<accession>A0A1X7IEL1</accession>
<gene>
    <name evidence="2" type="ORF">SAMN05660862_0722</name>
</gene>
<reference evidence="2 3" key="1">
    <citation type="submission" date="2017-04" db="EMBL/GenBank/DDBJ databases">
        <authorList>
            <person name="Afonso C.L."/>
            <person name="Miller P.J."/>
            <person name="Scott M.A."/>
            <person name="Spackman E."/>
            <person name="Goraichik I."/>
            <person name="Dimitrov K.M."/>
            <person name="Suarez D.L."/>
            <person name="Swayne D.E."/>
        </authorList>
    </citation>
    <scope>NUCLEOTIDE SEQUENCE [LARGE SCALE GENOMIC DNA]</scope>
    <source>
        <strain evidence="2 3">DSM 22418</strain>
    </source>
</reference>
<dbReference type="InterPro" id="IPR024361">
    <property type="entry name" value="BACON"/>
</dbReference>
<keyword evidence="3" id="KW-1185">Reference proteome</keyword>
<feature type="domain" description="BACON" evidence="1">
    <location>
        <begin position="48"/>
        <end position="106"/>
    </location>
</feature>
<dbReference type="Gene3D" id="2.60.40.10">
    <property type="entry name" value="Immunoglobulins"/>
    <property type="match status" value="1"/>
</dbReference>
<organism evidence="2 3">
    <name type="scientific">Sphingobacterium psychroaquaticum</name>
    <dbReference type="NCBI Taxonomy" id="561061"/>
    <lineage>
        <taxon>Bacteria</taxon>
        <taxon>Pseudomonadati</taxon>
        <taxon>Bacteroidota</taxon>
        <taxon>Sphingobacteriia</taxon>
        <taxon>Sphingobacteriales</taxon>
        <taxon>Sphingobacteriaceae</taxon>
        <taxon>Sphingobacterium</taxon>
    </lineage>
</organism>
<name>A0A1X7IEL1_9SPHI</name>
<dbReference type="EMBL" id="FXAU01000001">
    <property type="protein sequence ID" value="SMG12781.1"/>
    <property type="molecule type" value="Genomic_DNA"/>
</dbReference>
<dbReference type="AlphaFoldDB" id="A0A1X7IEL1"/>
<evidence type="ECO:0000313" key="2">
    <source>
        <dbReference type="EMBL" id="SMG12781.1"/>
    </source>
</evidence>
<proteinExistence type="predicted"/>
<dbReference type="InterPro" id="IPR013783">
    <property type="entry name" value="Ig-like_fold"/>
</dbReference>
<evidence type="ECO:0000259" key="1">
    <source>
        <dbReference type="Pfam" id="PF13004"/>
    </source>
</evidence>